<keyword evidence="1" id="KW-0175">Coiled coil</keyword>
<keyword evidence="4" id="KW-1185">Reference proteome</keyword>
<protein>
    <submittedName>
        <fullName evidence="3">Uncharacterized protein</fullName>
    </submittedName>
</protein>
<dbReference type="KEGG" id="hcv:FTV88_2944"/>
<dbReference type="EMBL" id="CP045875">
    <property type="protein sequence ID" value="QGG49033.1"/>
    <property type="molecule type" value="Genomic_DNA"/>
</dbReference>
<sequence length="627" mass="74170">MDEPKTVKNFLDGMNRILEKESTEALKQSEFVLKAELLPERNPVGQSFLWFVRDEEGRTMLWMIPQQWAKQCAPGKVVTAKGYPVLWPSTKQGKRLEWLQVREIDFSVIEPSRTERARELARRGLVGWHKHREWPIDSSRGSVKVHIVASSNNNFLPRLRHLFLKGRRFIVIEQFVDMNEAPQVAKAIEEATYKGGDFLLLLQQEEDNICLFDQPLLLEALKKTTLYTYLIQPQERVRPFGAGWVDKWMDNPIKAAQGLIRRCWQIWKGPKDKVRLREVVTAQAEKDRRRLAQEISRLRRENEELQETVATIGPRKVAELEEKLEAQEQELQKREERRRIIDEQLFLLEQEKEELLKKVALLEAGGLVPKEPLEQEKEIEKVRRQEEFRRTLLEEESDRLKKEVKSLQQRLQEASPLRFEELKEEKTALSQELGRSEERREQLAEFLFILEQENRELRGRLGFREDIDGVENPDKANQDEEGELVLGKVRLYEEIHDLLVKEEIERMQREIKRLQELLAIYSPVAMATLEEELQMTKEQLQKSESMREKLRQDLMKLQKETGQNQKLKKKDKAKAARPTLLELTEEEKVDIEKRDTEKTEQSDNMENLLDKTFSLFRQGLRWNRKKE</sequence>
<dbReference type="Proteomes" id="UP000366051">
    <property type="component" value="Chromosome"/>
</dbReference>
<dbReference type="OrthoDB" id="2077970at2"/>
<evidence type="ECO:0000313" key="4">
    <source>
        <dbReference type="Proteomes" id="UP000366051"/>
    </source>
</evidence>
<evidence type="ECO:0000313" key="3">
    <source>
        <dbReference type="EMBL" id="QGG49033.1"/>
    </source>
</evidence>
<reference evidence="4" key="1">
    <citation type="submission" date="2019-11" db="EMBL/GenBank/DDBJ databases">
        <title>Genome sequence of Heliorestis convoluta strain HH, an alkaliphilic and minimalistic phototrophic bacterium from a soda lake in Egypt.</title>
        <authorList>
            <person name="Dewey E.D."/>
            <person name="Stokes L.M."/>
            <person name="Burchell B.M."/>
            <person name="Shaffer K.N."/>
            <person name="Huntington A.M."/>
            <person name="Baker J.M."/>
            <person name="Nadendla S."/>
            <person name="Giglio M.G."/>
            <person name="Touchman J.W."/>
            <person name="Blankenship R.E."/>
            <person name="Madigan M.T."/>
            <person name="Sattley W.M."/>
        </authorList>
    </citation>
    <scope>NUCLEOTIDE SEQUENCE [LARGE SCALE GENOMIC DNA]</scope>
    <source>
        <strain evidence="4">HH</strain>
    </source>
</reference>
<proteinExistence type="predicted"/>
<name>A0A5Q2N518_9FIRM</name>
<evidence type="ECO:0000256" key="2">
    <source>
        <dbReference type="SAM" id="MobiDB-lite"/>
    </source>
</evidence>
<feature type="region of interest" description="Disordered" evidence="2">
    <location>
        <begin position="558"/>
        <end position="606"/>
    </location>
</feature>
<dbReference type="RefSeq" id="WP_153726083.1">
    <property type="nucleotide sequence ID" value="NZ_CP045875.1"/>
</dbReference>
<accession>A0A5Q2N518</accession>
<gene>
    <name evidence="3" type="ORF">FTV88_2944</name>
</gene>
<dbReference type="AlphaFoldDB" id="A0A5Q2N518"/>
<organism evidence="3 4">
    <name type="scientific">Heliorestis convoluta</name>
    <dbReference type="NCBI Taxonomy" id="356322"/>
    <lineage>
        <taxon>Bacteria</taxon>
        <taxon>Bacillati</taxon>
        <taxon>Bacillota</taxon>
        <taxon>Clostridia</taxon>
        <taxon>Eubacteriales</taxon>
        <taxon>Heliobacteriaceae</taxon>
        <taxon>Heliorestis</taxon>
    </lineage>
</organism>
<evidence type="ECO:0000256" key="1">
    <source>
        <dbReference type="SAM" id="Coils"/>
    </source>
</evidence>
<feature type="coiled-coil region" evidence="1">
    <location>
        <begin position="383"/>
        <end position="439"/>
    </location>
</feature>
<feature type="coiled-coil region" evidence="1">
    <location>
        <begin position="281"/>
        <end position="344"/>
    </location>
</feature>
<feature type="compositionally biased region" description="Basic and acidic residues" evidence="2">
    <location>
        <begin position="590"/>
        <end position="601"/>
    </location>
</feature>